<protein>
    <recommendedName>
        <fullName evidence="5 15">Phosphoribosylformylglycinamidine cyclo-ligase</fullName>
        <ecNumber evidence="4 15">6.3.3.1</ecNumber>
    </recommendedName>
    <alternativeName>
        <fullName evidence="12 15">AIR synthase</fullName>
    </alternativeName>
    <alternativeName>
        <fullName evidence="13 15">AIRS</fullName>
    </alternativeName>
    <alternativeName>
        <fullName evidence="11 15">Phosphoribosyl-aminoimidazole synthetase</fullName>
    </alternativeName>
</protein>
<dbReference type="PANTHER" id="PTHR10520">
    <property type="entry name" value="TRIFUNCTIONAL PURINE BIOSYNTHETIC PROTEIN ADENOSINE-3-RELATED"/>
    <property type="match status" value="1"/>
</dbReference>
<reference evidence="18" key="1">
    <citation type="journal article" date="2020" name="mSystems">
        <title>Genome- and Community-Level Interaction Insights into Carbon Utilization and Element Cycling Functions of Hydrothermarchaeota in Hydrothermal Sediment.</title>
        <authorList>
            <person name="Zhou Z."/>
            <person name="Liu Y."/>
            <person name="Xu W."/>
            <person name="Pan J."/>
            <person name="Luo Z.H."/>
            <person name="Li M."/>
        </authorList>
    </citation>
    <scope>NUCLEOTIDE SEQUENCE [LARGE SCALE GENOMIC DNA]</scope>
    <source>
        <strain evidence="18">SpSt-265</strain>
    </source>
</reference>
<accession>A0A7C1N9C0</accession>
<dbReference type="Gene3D" id="3.90.650.10">
    <property type="entry name" value="PurM-like C-terminal domain"/>
    <property type="match status" value="1"/>
</dbReference>
<evidence type="ECO:0000313" key="18">
    <source>
        <dbReference type="EMBL" id="HEA86719.1"/>
    </source>
</evidence>
<dbReference type="HAMAP" id="MF_00741">
    <property type="entry name" value="AIRS"/>
    <property type="match status" value="1"/>
</dbReference>
<dbReference type="GO" id="GO:0004641">
    <property type="term" value="F:phosphoribosylformylglycinamidine cyclo-ligase activity"/>
    <property type="evidence" value="ECO:0007669"/>
    <property type="project" value="UniProtKB-UniRule"/>
</dbReference>
<dbReference type="Pfam" id="PF00586">
    <property type="entry name" value="AIRS"/>
    <property type="match status" value="1"/>
</dbReference>
<dbReference type="InterPro" id="IPR036921">
    <property type="entry name" value="PurM-like_N_sf"/>
</dbReference>
<evidence type="ECO:0000256" key="15">
    <source>
        <dbReference type="HAMAP-Rule" id="MF_00741"/>
    </source>
</evidence>
<dbReference type="GO" id="GO:0005829">
    <property type="term" value="C:cytosol"/>
    <property type="evidence" value="ECO:0007669"/>
    <property type="project" value="TreeGrafter"/>
</dbReference>
<dbReference type="SUPFAM" id="SSF55326">
    <property type="entry name" value="PurM N-terminal domain-like"/>
    <property type="match status" value="1"/>
</dbReference>
<evidence type="ECO:0000259" key="17">
    <source>
        <dbReference type="Pfam" id="PF02769"/>
    </source>
</evidence>
<feature type="domain" description="PurM-like C-terminal" evidence="17">
    <location>
        <begin position="169"/>
        <end position="326"/>
    </location>
</feature>
<comment type="subcellular location">
    <subcellularLocation>
        <location evidence="1 15">Cytoplasm</location>
    </subcellularLocation>
</comment>
<comment type="caution">
    <text evidence="18">The sequence shown here is derived from an EMBL/GenBank/DDBJ whole genome shotgun (WGS) entry which is preliminary data.</text>
</comment>
<comment type="similarity">
    <text evidence="3 15">Belongs to the AIR synthase family.</text>
</comment>
<sequence>MLYRDAGVDISRMQQVKQCIAHMVTSTFSPYVVSEIGHFGSLFRLPKMKNPLLVASCDGVGTKLLIAKMMRRFDTVGMDLVNHCVNDILTLGAKPLFFLDYIAHADLSNEQIALIVKGVVRGCKYHDCALVGGETAMMPDVYKTGDFDLVGFIVGVVEQNSVVDAKRLEPGDLLIGLPSSGLHTNGYSLVRKIFFQQHNFTLNTRLKGLKKPLGEELLRPHRSYYKKVYPLLGEIKAIAHITGGGFYENIQRLLPPERSCVIKKSAWPVPRLFRYIQMLGSIPDTEMFRTFNMGIGMVIFVAPSKLDKIIPTIGQAYVIGKVVRGNFGVELV</sequence>
<keyword evidence="7 15" id="KW-0436">Ligase</keyword>
<evidence type="ECO:0000256" key="2">
    <source>
        <dbReference type="ARBA" id="ARBA00004686"/>
    </source>
</evidence>
<gene>
    <name evidence="15" type="primary">purM</name>
    <name evidence="18" type="ORF">ENP94_01750</name>
</gene>
<dbReference type="GO" id="GO:0006189">
    <property type="term" value="P:'de novo' IMP biosynthetic process"/>
    <property type="evidence" value="ECO:0007669"/>
    <property type="project" value="UniProtKB-UniRule"/>
</dbReference>
<dbReference type="FunFam" id="3.90.650.10:FF:000011">
    <property type="entry name" value="Phosphoribosylformylglycinamidine cyclo-ligase"/>
    <property type="match status" value="1"/>
</dbReference>
<evidence type="ECO:0000256" key="14">
    <source>
        <dbReference type="ARBA" id="ARBA00049057"/>
    </source>
</evidence>
<keyword evidence="6 15" id="KW-0963">Cytoplasm</keyword>
<keyword evidence="10 15" id="KW-0067">ATP-binding</keyword>
<dbReference type="GO" id="GO:0004637">
    <property type="term" value="F:phosphoribosylamine-glycine ligase activity"/>
    <property type="evidence" value="ECO:0007669"/>
    <property type="project" value="TreeGrafter"/>
</dbReference>
<dbReference type="InterPro" id="IPR004733">
    <property type="entry name" value="PurM_cligase"/>
</dbReference>
<evidence type="ECO:0000256" key="6">
    <source>
        <dbReference type="ARBA" id="ARBA00022490"/>
    </source>
</evidence>
<dbReference type="InterPro" id="IPR016188">
    <property type="entry name" value="PurM-like_N"/>
</dbReference>
<dbReference type="SUPFAM" id="SSF56042">
    <property type="entry name" value="PurM C-terminal domain-like"/>
    <property type="match status" value="1"/>
</dbReference>
<comment type="pathway">
    <text evidence="2 15">Purine metabolism; IMP biosynthesis via de novo pathway; 5-amino-1-(5-phospho-D-ribosyl)imidazole from N(2)-formyl-N(1)-(5-phospho-D-ribosyl)glycinamide: step 2/2.</text>
</comment>
<evidence type="ECO:0000256" key="10">
    <source>
        <dbReference type="ARBA" id="ARBA00022840"/>
    </source>
</evidence>
<evidence type="ECO:0000256" key="4">
    <source>
        <dbReference type="ARBA" id="ARBA00013047"/>
    </source>
</evidence>
<evidence type="ECO:0000256" key="11">
    <source>
        <dbReference type="ARBA" id="ARBA00031908"/>
    </source>
</evidence>
<evidence type="ECO:0000256" key="5">
    <source>
        <dbReference type="ARBA" id="ARBA00020367"/>
    </source>
</evidence>
<dbReference type="Pfam" id="PF02769">
    <property type="entry name" value="AIRS_C"/>
    <property type="match status" value="1"/>
</dbReference>
<feature type="domain" description="PurM-like N-terminal" evidence="16">
    <location>
        <begin position="52"/>
        <end position="157"/>
    </location>
</feature>
<evidence type="ECO:0000259" key="16">
    <source>
        <dbReference type="Pfam" id="PF00586"/>
    </source>
</evidence>
<dbReference type="AlphaFoldDB" id="A0A7C1N9C0"/>
<name>A0A7C1N9C0_UNCW3</name>
<dbReference type="UniPathway" id="UPA00074">
    <property type="reaction ID" value="UER00129"/>
</dbReference>
<evidence type="ECO:0000256" key="13">
    <source>
        <dbReference type="ARBA" id="ARBA00033093"/>
    </source>
</evidence>
<evidence type="ECO:0000256" key="3">
    <source>
        <dbReference type="ARBA" id="ARBA00010280"/>
    </source>
</evidence>
<evidence type="ECO:0000256" key="1">
    <source>
        <dbReference type="ARBA" id="ARBA00004496"/>
    </source>
</evidence>
<dbReference type="GO" id="GO:0046084">
    <property type="term" value="P:adenine biosynthetic process"/>
    <property type="evidence" value="ECO:0007669"/>
    <property type="project" value="TreeGrafter"/>
</dbReference>
<comment type="catalytic activity">
    <reaction evidence="14 15">
        <text>2-formamido-N(1)-(5-O-phospho-beta-D-ribosyl)acetamidine + ATP = 5-amino-1-(5-phospho-beta-D-ribosyl)imidazole + ADP + phosphate + H(+)</text>
        <dbReference type="Rhea" id="RHEA:23032"/>
        <dbReference type="ChEBI" id="CHEBI:15378"/>
        <dbReference type="ChEBI" id="CHEBI:30616"/>
        <dbReference type="ChEBI" id="CHEBI:43474"/>
        <dbReference type="ChEBI" id="CHEBI:137981"/>
        <dbReference type="ChEBI" id="CHEBI:147287"/>
        <dbReference type="ChEBI" id="CHEBI:456216"/>
        <dbReference type="EC" id="6.3.3.1"/>
    </reaction>
</comment>
<dbReference type="Gene3D" id="3.30.1330.10">
    <property type="entry name" value="PurM-like, N-terminal domain"/>
    <property type="match status" value="1"/>
</dbReference>
<dbReference type="InterPro" id="IPR010918">
    <property type="entry name" value="PurM-like_C_dom"/>
</dbReference>
<evidence type="ECO:0000256" key="12">
    <source>
        <dbReference type="ARBA" id="ARBA00032931"/>
    </source>
</evidence>
<dbReference type="EMBL" id="DSLG01000002">
    <property type="protein sequence ID" value="HEA86719.1"/>
    <property type="molecule type" value="Genomic_DNA"/>
</dbReference>
<evidence type="ECO:0000256" key="8">
    <source>
        <dbReference type="ARBA" id="ARBA00022741"/>
    </source>
</evidence>
<evidence type="ECO:0000256" key="9">
    <source>
        <dbReference type="ARBA" id="ARBA00022755"/>
    </source>
</evidence>
<dbReference type="PANTHER" id="PTHR10520:SF12">
    <property type="entry name" value="TRIFUNCTIONAL PURINE BIOSYNTHETIC PROTEIN ADENOSINE-3"/>
    <property type="match status" value="1"/>
</dbReference>
<organism evidence="18">
    <name type="scientific">candidate division WOR-3 bacterium</name>
    <dbReference type="NCBI Taxonomy" id="2052148"/>
    <lineage>
        <taxon>Bacteria</taxon>
        <taxon>Bacteria division WOR-3</taxon>
    </lineage>
</organism>
<keyword evidence="8 15" id="KW-0547">Nucleotide-binding</keyword>
<evidence type="ECO:0000256" key="7">
    <source>
        <dbReference type="ARBA" id="ARBA00022598"/>
    </source>
</evidence>
<dbReference type="InterPro" id="IPR036676">
    <property type="entry name" value="PurM-like_C_sf"/>
</dbReference>
<proteinExistence type="inferred from homology"/>
<keyword evidence="9 15" id="KW-0658">Purine biosynthesis</keyword>
<dbReference type="CDD" id="cd02196">
    <property type="entry name" value="PurM"/>
    <property type="match status" value="1"/>
</dbReference>
<dbReference type="GO" id="GO:0005524">
    <property type="term" value="F:ATP binding"/>
    <property type="evidence" value="ECO:0007669"/>
    <property type="project" value="UniProtKB-KW"/>
</dbReference>
<dbReference type="EC" id="6.3.3.1" evidence="4 15"/>
<dbReference type="NCBIfam" id="TIGR00878">
    <property type="entry name" value="purM"/>
    <property type="match status" value="1"/>
</dbReference>